<dbReference type="HOGENOM" id="CLU_053354_1_0_1"/>
<dbReference type="SUPFAM" id="SSF54909">
    <property type="entry name" value="Dimeric alpha+beta barrel"/>
    <property type="match status" value="1"/>
</dbReference>
<feature type="region of interest" description="Disordered" evidence="1">
    <location>
        <begin position="288"/>
        <end position="312"/>
    </location>
</feature>
<keyword evidence="4" id="KW-1185">Reference proteome</keyword>
<name>A0A0D1ZIH9_9EURO</name>
<dbReference type="GeneID" id="27346673"/>
<organism evidence="3 4">
    <name type="scientific">Cladophialophora immunda</name>
    <dbReference type="NCBI Taxonomy" id="569365"/>
    <lineage>
        <taxon>Eukaryota</taxon>
        <taxon>Fungi</taxon>
        <taxon>Dikarya</taxon>
        <taxon>Ascomycota</taxon>
        <taxon>Pezizomycotina</taxon>
        <taxon>Eurotiomycetes</taxon>
        <taxon>Chaetothyriomycetidae</taxon>
        <taxon>Chaetothyriales</taxon>
        <taxon>Herpotrichiellaceae</taxon>
        <taxon>Cladophialophora</taxon>
    </lineage>
</organism>
<feature type="transmembrane region" description="Helical" evidence="2">
    <location>
        <begin position="47"/>
        <end position="67"/>
    </location>
</feature>
<dbReference type="Gene3D" id="3.30.70.100">
    <property type="match status" value="1"/>
</dbReference>
<dbReference type="InterPro" id="IPR025444">
    <property type="entry name" value="Monooxy_af470"/>
</dbReference>
<evidence type="ECO:0000313" key="3">
    <source>
        <dbReference type="EMBL" id="KIW27771.1"/>
    </source>
</evidence>
<reference evidence="3 4" key="1">
    <citation type="submission" date="2015-01" db="EMBL/GenBank/DDBJ databases">
        <title>The Genome Sequence of Cladophialophora immunda CBS83496.</title>
        <authorList>
            <consortium name="The Broad Institute Genomics Platform"/>
            <person name="Cuomo C."/>
            <person name="de Hoog S."/>
            <person name="Gorbushina A."/>
            <person name="Stielow B."/>
            <person name="Teixiera M."/>
            <person name="Abouelleil A."/>
            <person name="Chapman S.B."/>
            <person name="Priest M."/>
            <person name="Young S.K."/>
            <person name="Wortman J."/>
            <person name="Nusbaum C."/>
            <person name="Birren B."/>
        </authorList>
    </citation>
    <scope>NUCLEOTIDE SEQUENCE [LARGE SCALE GENOMIC DNA]</scope>
    <source>
        <strain evidence="3 4">CBS 83496</strain>
    </source>
</reference>
<dbReference type="VEuPathDB" id="FungiDB:PV07_07479"/>
<dbReference type="Proteomes" id="UP000054466">
    <property type="component" value="Unassembled WGS sequence"/>
</dbReference>
<gene>
    <name evidence="3" type="ORF">PV07_07479</name>
</gene>
<keyword evidence="2" id="KW-1133">Transmembrane helix</keyword>
<dbReference type="Pfam" id="PF13826">
    <property type="entry name" value="Monooxy_af470-like"/>
    <property type="match status" value="1"/>
</dbReference>
<accession>A0A0D1ZIH9</accession>
<dbReference type="STRING" id="569365.A0A0D1ZIH9"/>
<protein>
    <submittedName>
        <fullName evidence="3">Uncharacterized protein</fullName>
    </submittedName>
</protein>
<keyword evidence="2" id="KW-0812">Transmembrane</keyword>
<dbReference type="RefSeq" id="XP_016247987.1">
    <property type="nucleotide sequence ID" value="XM_016394568.1"/>
</dbReference>
<proteinExistence type="predicted"/>
<dbReference type="OrthoDB" id="3202396at2759"/>
<evidence type="ECO:0000313" key="4">
    <source>
        <dbReference type="Proteomes" id="UP000054466"/>
    </source>
</evidence>
<evidence type="ECO:0000256" key="2">
    <source>
        <dbReference type="SAM" id="Phobius"/>
    </source>
</evidence>
<evidence type="ECO:0000256" key="1">
    <source>
        <dbReference type="SAM" id="MobiDB-lite"/>
    </source>
</evidence>
<dbReference type="AlphaFoldDB" id="A0A0D1ZIH9"/>
<dbReference type="EMBL" id="KN847043">
    <property type="protein sequence ID" value="KIW27771.1"/>
    <property type="molecule type" value="Genomic_DNA"/>
</dbReference>
<sequence length="319" mass="35311">MGIKTLFPASSQKPRSQYSIAGNIGSGKKTGFGPFSGSDIALLKDNFTVTTWLLMGGALQILLSFIFPRSYAAFPVLLILGWNIVDAFLMHFGLKKNIWAEGVIDGKWSVGYPSEEETEVVHGNPGENGPRAVMILGARSNSPLGMFADGYKEVADRFRDMLVQLEDTREESGFMGMSTWINGGERSTGNELATISYWRSVEDIHRFALSPIHREAWNWWNDTVSKHKHIGIMHEIFALPEHQGWEGIYINYHPTGLGMTTRAAGAAAKGSEKLWINPIVDASRGVYRTSRGRMSRGDPEGKSNDKVAQNPYSQAILVN</sequence>
<dbReference type="InterPro" id="IPR011008">
    <property type="entry name" value="Dimeric_a/b-barrel"/>
</dbReference>
<feature type="transmembrane region" description="Helical" evidence="2">
    <location>
        <begin position="73"/>
        <end position="94"/>
    </location>
</feature>
<feature type="compositionally biased region" description="Basic and acidic residues" evidence="1">
    <location>
        <begin position="295"/>
        <end position="305"/>
    </location>
</feature>
<keyword evidence="2" id="KW-0472">Membrane</keyword>